<accession>A0A2S9JLC1</accession>
<dbReference type="PANTHER" id="PTHR10587:SF133">
    <property type="entry name" value="CHITIN DEACETYLASE 1-RELATED"/>
    <property type="match status" value="1"/>
</dbReference>
<dbReference type="GO" id="GO:0016810">
    <property type="term" value="F:hydrolase activity, acting on carbon-nitrogen (but not peptide) bonds"/>
    <property type="evidence" value="ECO:0007669"/>
    <property type="project" value="InterPro"/>
</dbReference>
<dbReference type="PROSITE" id="PS51677">
    <property type="entry name" value="NODB"/>
    <property type="match status" value="1"/>
</dbReference>
<dbReference type="PANTHER" id="PTHR10587">
    <property type="entry name" value="GLYCOSYL TRANSFERASE-RELATED"/>
    <property type="match status" value="1"/>
</dbReference>
<dbReference type="GO" id="GO:0046872">
    <property type="term" value="F:metal ion binding"/>
    <property type="evidence" value="ECO:0007669"/>
    <property type="project" value="UniProtKB-KW"/>
</dbReference>
<dbReference type="EMBL" id="PVBS01000002">
    <property type="protein sequence ID" value="PRD53921.1"/>
    <property type="molecule type" value="Genomic_DNA"/>
</dbReference>
<gene>
    <name evidence="5" type="ORF">C5749_10435</name>
</gene>
<feature type="domain" description="NodB homology" evidence="4">
    <location>
        <begin position="67"/>
        <end position="244"/>
    </location>
</feature>
<keyword evidence="2" id="KW-0378">Hydrolase</keyword>
<feature type="transmembrane region" description="Helical" evidence="3">
    <location>
        <begin position="30"/>
        <end position="53"/>
    </location>
</feature>
<organism evidence="5 6">
    <name type="scientific">Sphingobacterium gobiense</name>
    <dbReference type="NCBI Taxonomy" id="1382456"/>
    <lineage>
        <taxon>Bacteria</taxon>
        <taxon>Pseudomonadati</taxon>
        <taxon>Bacteroidota</taxon>
        <taxon>Sphingobacteriia</taxon>
        <taxon>Sphingobacteriales</taxon>
        <taxon>Sphingobacteriaceae</taxon>
        <taxon>Sphingobacterium</taxon>
    </lineage>
</organism>
<dbReference type="CDD" id="cd10917">
    <property type="entry name" value="CE4_NodB_like_6s_7s"/>
    <property type="match status" value="1"/>
</dbReference>
<dbReference type="SUPFAM" id="SSF88713">
    <property type="entry name" value="Glycoside hydrolase/deacetylase"/>
    <property type="match status" value="1"/>
</dbReference>
<evidence type="ECO:0000259" key="4">
    <source>
        <dbReference type="PROSITE" id="PS51677"/>
    </source>
</evidence>
<reference evidence="5 6" key="1">
    <citation type="submission" date="2018-02" db="EMBL/GenBank/DDBJ databases">
        <title>The draft genome of Sphingobacterium gobiense H7.</title>
        <authorList>
            <person name="Li L."/>
            <person name="Liu L."/>
            <person name="Zhang X."/>
            <person name="Wang T."/>
            <person name="Liang L."/>
        </authorList>
    </citation>
    <scope>NUCLEOTIDE SEQUENCE [LARGE SCALE GENOMIC DNA]</scope>
    <source>
        <strain evidence="5 6">ACCC 05757</strain>
    </source>
</reference>
<dbReference type="AlphaFoldDB" id="A0A2S9JLC1"/>
<name>A0A2S9JLC1_9SPHI</name>
<dbReference type="PROSITE" id="PS51257">
    <property type="entry name" value="PROKAR_LIPOPROTEIN"/>
    <property type="match status" value="1"/>
</dbReference>
<keyword evidence="3" id="KW-1133">Transmembrane helix</keyword>
<dbReference type="GO" id="GO:0016020">
    <property type="term" value="C:membrane"/>
    <property type="evidence" value="ECO:0007669"/>
    <property type="project" value="TreeGrafter"/>
</dbReference>
<evidence type="ECO:0000313" key="5">
    <source>
        <dbReference type="EMBL" id="PRD53921.1"/>
    </source>
</evidence>
<evidence type="ECO:0000256" key="3">
    <source>
        <dbReference type="SAM" id="Phobius"/>
    </source>
</evidence>
<dbReference type="InterPro" id="IPR011330">
    <property type="entry name" value="Glyco_hydro/deAcase_b/a-brl"/>
</dbReference>
<evidence type="ECO:0000256" key="1">
    <source>
        <dbReference type="ARBA" id="ARBA00022723"/>
    </source>
</evidence>
<sequence length="257" mass="29158">MLKHAILYPSFLVAGCIALLIGIFGGSFAWFFAILLLAAGMTAWGAFDIRLGYFAHAFFRKKYHAEGRIALTFDDGPSPHTAEVLRLLKAYQFKATFFCIGKQVLAHPDMAKQIIDEGHVIGNHTYSHRQSFGFLKEKDVVTELERCNVIIQQSVGKKPKFFRPPFGVTNPSVAKAVQHTKQQIIGWSNRSLDTVTWEEDKIYQRVCKKLKPGDIILFHDTSQRTVNVLKRLLPYLQKNGYISVSVDDLLNLHAYEQ</sequence>
<keyword evidence="6" id="KW-1185">Reference proteome</keyword>
<evidence type="ECO:0000256" key="2">
    <source>
        <dbReference type="ARBA" id="ARBA00022801"/>
    </source>
</evidence>
<protein>
    <submittedName>
        <fullName evidence="5">Polysaccharide deacetylase family protein</fullName>
    </submittedName>
</protein>
<dbReference type="Pfam" id="PF01522">
    <property type="entry name" value="Polysacc_deac_1"/>
    <property type="match status" value="1"/>
</dbReference>
<dbReference type="InterPro" id="IPR050248">
    <property type="entry name" value="Polysacc_deacetylase_ArnD"/>
</dbReference>
<dbReference type="Proteomes" id="UP000238642">
    <property type="component" value="Unassembled WGS sequence"/>
</dbReference>
<dbReference type="InterPro" id="IPR002509">
    <property type="entry name" value="NODB_dom"/>
</dbReference>
<proteinExistence type="predicted"/>
<keyword evidence="1" id="KW-0479">Metal-binding</keyword>
<comment type="caution">
    <text evidence="5">The sequence shown here is derived from an EMBL/GenBank/DDBJ whole genome shotgun (WGS) entry which is preliminary data.</text>
</comment>
<dbReference type="OrthoDB" id="9812065at2"/>
<feature type="transmembrane region" description="Helical" evidence="3">
    <location>
        <begin position="5"/>
        <end position="24"/>
    </location>
</feature>
<keyword evidence="3" id="KW-0812">Transmembrane</keyword>
<dbReference type="Gene3D" id="3.20.20.370">
    <property type="entry name" value="Glycoside hydrolase/deacetylase"/>
    <property type="match status" value="1"/>
</dbReference>
<evidence type="ECO:0000313" key="6">
    <source>
        <dbReference type="Proteomes" id="UP000238642"/>
    </source>
</evidence>
<keyword evidence="3" id="KW-0472">Membrane</keyword>
<dbReference type="GO" id="GO:0005975">
    <property type="term" value="P:carbohydrate metabolic process"/>
    <property type="evidence" value="ECO:0007669"/>
    <property type="project" value="InterPro"/>
</dbReference>